<evidence type="ECO:0000313" key="3">
    <source>
        <dbReference type="Proteomes" id="UP000221254"/>
    </source>
</evidence>
<feature type="region of interest" description="Disordered" evidence="1">
    <location>
        <begin position="37"/>
        <end position="56"/>
    </location>
</feature>
<reference evidence="2 3" key="1">
    <citation type="submission" date="2017-05" db="EMBL/GenBank/DDBJ databases">
        <title>The isolation and characterization of 16 novel Shigella-infecting phages from the environment.</title>
        <authorList>
            <person name="Doore S.M."/>
            <person name="Schrad J.R."/>
            <person name="Dover J.A."/>
            <person name="Parent K.N."/>
        </authorList>
    </citation>
    <scope>NUCLEOTIDE SEQUENCE [LARGE SCALE GENOMIC DNA]</scope>
</reference>
<dbReference type="Proteomes" id="UP000221254">
    <property type="component" value="Segment"/>
</dbReference>
<gene>
    <name evidence="2" type="ORF">St162_gp20</name>
</gene>
<name>A0A291AX59_9CAUD</name>
<proteinExistence type="predicted"/>
<keyword evidence="3" id="KW-1185">Reference proteome</keyword>
<protein>
    <submittedName>
        <fullName evidence="2">Uncharacterized protein</fullName>
    </submittedName>
</protein>
<evidence type="ECO:0000256" key="1">
    <source>
        <dbReference type="SAM" id="MobiDB-lite"/>
    </source>
</evidence>
<accession>A0A291AX59</accession>
<evidence type="ECO:0000313" key="2">
    <source>
        <dbReference type="EMBL" id="ATE85605.1"/>
    </source>
</evidence>
<sequence>MSLATDVLKRANADLSPPSKSTWADYMGLAIRKKAKRAAPKGPRLNRKKGKTVKHVAPKHEHVAGVAFNSRNNTWDAYFYNGVKTIRIGMFHTQARAIIARRIYMYWRKCGFDNIPNKPERRLYTMRNCSDKS</sequence>
<dbReference type="EMBL" id="MF158037">
    <property type="protein sequence ID" value="ATE85605.1"/>
    <property type="molecule type" value="Genomic_DNA"/>
</dbReference>
<organism evidence="2 3">
    <name type="scientific">Salmonella phage St162</name>
    <dbReference type="NCBI Taxonomy" id="2024312"/>
    <lineage>
        <taxon>Viruses</taxon>
        <taxon>Duplodnaviria</taxon>
        <taxon>Heunggongvirae</taxon>
        <taxon>Uroviricota</taxon>
        <taxon>Caudoviricetes</taxon>
        <taxon>Sarkviridae</taxon>
        <taxon>Guernseyvirinae</taxon>
        <taxon>Cornellvirus</taxon>
        <taxon>Cornellvirus St162</taxon>
    </lineage>
</organism>